<protein>
    <submittedName>
        <fullName evidence="1">Uncharacterized protein</fullName>
    </submittedName>
</protein>
<organism evidence="1 2">
    <name type="scientific">Pseudomonas viridiflava</name>
    <name type="common">Phytomonas viridiflava</name>
    <dbReference type="NCBI Taxonomy" id="33069"/>
    <lineage>
        <taxon>Bacteria</taxon>
        <taxon>Pseudomonadati</taxon>
        <taxon>Pseudomonadota</taxon>
        <taxon>Gammaproteobacteria</taxon>
        <taxon>Pseudomonadales</taxon>
        <taxon>Pseudomonadaceae</taxon>
        <taxon>Pseudomonas</taxon>
    </lineage>
</organism>
<dbReference type="EMBL" id="LT855380">
    <property type="protein sequence ID" value="SMS10686.1"/>
    <property type="molecule type" value="Genomic_DNA"/>
</dbReference>
<dbReference type="KEGG" id="pvd:CFBP1590__3101"/>
<sequence>MYNVEKNTLQLNEMSPVKASLVNWLISDKSATLPDKEADLFFSWQRRGKTSRTKLQSFQATRLCA</sequence>
<dbReference type="Proteomes" id="UP000196842">
    <property type="component" value="Chromosome I"/>
</dbReference>
<proteinExistence type="predicted"/>
<name>A0A1Y6JL73_PSEVI</name>
<reference evidence="1 2" key="1">
    <citation type="submission" date="2017-05" db="EMBL/GenBank/DDBJ databases">
        <authorList>
            <person name="Song R."/>
            <person name="Chenine A.L."/>
            <person name="Ruprecht R.M."/>
        </authorList>
    </citation>
    <scope>NUCLEOTIDE SEQUENCE [LARGE SCALE GENOMIC DNA]</scope>
    <source>
        <strain evidence="1 2">CFBP 1590</strain>
    </source>
</reference>
<accession>A0A1Y6JL73</accession>
<gene>
    <name evidence="1" type="ORF">CFBP1590__3101</name>
</gene>
<evidence type="ECO:0000313" key="1">
    <source>
        <dbReference type="EMBL" id="SMS10686.1"/>
    </source>
</evidence>
<dbReference type="AlphaFoldDB" id="A0A1Y6JL73"/>
<evidence type="ECO:0000313" key="2">
    <source>
        <dbReference type="Proteomes" id="UP000196842"/>
    </source>
</evidence>